<keyword evidence="6" id="KW-0443">Lipid metabolism</keyword>
<proteinExistence type="inferred from homology"/>
<accession>A0ABW3PEH2</accession>
<dbReference type="EC" id="4.1.1.33" evidence="2"/>
<dbReference type="NCBIfam" id="TIGR01240">
    <property type="entry name" value="mevDPdecarb"/>
    <property type="match status" value="1"/>
</dbReference>
<feature type="domain" description="Mvd1 C-terminal" evidence="8">
    <location>
        <begin position="183"/>
        <end position="315"/>
    </location>
</feature>
<dbReference type="InterPro" id="IPR036554">
    <property type="entry name" value="GHMP_kinase_C_sf"/>
</dbReference>
<dbReference type="RefSeq" id="WP_121979537.1">
    <property type="nucleotide sequence ID" value="NZ_JBHTLH010000010.1"/>
</dbReference>
<evidence type="ECO:0000256" key="1">
    <source>
        <dbReference type="ARBA" id="ARBA00008831"/>
    </source>
</evidence>
<keyword evidence="7 10" id="KW-0456">Lyase</keyword>
<dbReference type="InterPro" id="IPR020568">
    <property type="entry name" value="Ribosomal_Su5_D2-typ_SF"/>
</dbReference>
<name>A0ABW3PEH2_9LACO</name>
<dbReference type="SUPFAM" id="SSF54211">
    <property type="entry name" value="Ribosomal protein S5 domain 2-like"/>
    <property type="match status" value="1"/>
</dbReference>
<protein>
    <recommendedName>
        <fullName evidence="2">diphosphomevalonate decarboxylase</fullName>
        <ecNumber evidence="2">4.1.1.33</ecNumber>
    </recommendedName>
</protein>
<sequence length="329" mass="35753">MATLSNNPVTARAHTNIALIKYWGKKDDTLIIPYTSSLSLTLDQFYTDTTVQFDASRSTDQLIIDNQISSEQPLHRVSNFLDIVRRKAQINSPAIVNSHNHVPTAAGLASSASAFAALAAAASKAAGLNLTLSELSRLARRGSGSACRSIFGGFAEWQRGEDDLTSYAMPLKAAALLEDIRVVALTVERGPKAISSRQGMHLSVTTSPYYPTWVKTCQTDLTQLKLAIEKNNFAKFGKISELNAMRMHALTLSADPDFTYFNGQTLTIMNLVKQLRHNGVACYYTIDAGPNVKVLCQKASVAKVVDTFSQLLGKQNVIVAKPGPGIQYL</sequence>
<dbReference type="Pfam" id="PF18376">
    <property type="entry name" value="MDD_C"/>
    <property type="match status" value="1"/>
</dbReference>
<evidence type="ECO:0000256" key="6">
    <source>
        <dbReference type="ARBA" id="ARBA00023098"/>
    </source>
</evidence>
<evidence type="ECO:0000256" key="5">
    <source>
        <dbReference type="ARBA" id="ARBA00022840"/>
    </source>
</evidence>
<dbReference type="Gene3D" id="3.30.230.10">
    <property type="match status" value="1"/>
</dbReference>
<evidence type="ECO:0000313" key="10">
    <source>
        <dbReference type="EMBL" id="MFD1124509.1"/>
    </source>
</evidence>
<dbReference type="Gene3D" id="3.30.70.890">
    <property type="entry name" value="GHMP kinase, C-terminal domain"/>
    <property type="match status" value="1"/>
</dbReference>
<evidence type="ECO:0000256" key="2">
    <source>
        <dbReference type="ARBA" id="ARBA00012296"/>
    </source>
</evidence>
<dbReference type="Proteomes" id="UP001597156">
    <property type="component" value="Unassembled WGS sequence"/>
</dbReference>
<keyword evidence="3" id="KW-0444">Lipid biosynthesis</keyword>
<keyword evidence="4" id="KW-0547">Nucleotide-binding</keyword>
<dbReference type="GO" id="GO:0004163">
    <property type="term" value="F:diphosphomevalonate decarboxylase activity"/>
    <property type="evidence" value="ECO:0007669"/>
    <property type="project" value="UniProtKB-EC"/>
</dbReference>
<keyword evidence="11" id="KW-1185">Reference proteome</keyword>
<feature type="domain" description="Diphosphomevalonate decarboxylase-like N-terminal" evidence="9">
    <location>
        <begin position="13"/>
        <end position="168"/>
    </location>
</feature>
<gene>
    <name evidence="10" type="primary">mvaD</name>
    <name evidence="10" type="ORF">ACFQ22_03930</name>
</gene>
<dbReference type="InterPro" id="IPR014721">
    <property type="entry name" value="Ribsml_uS5_D2-typ_fold_subgr"/>
</dbReference>
<dbReference type="Pfam" id="PF22700">
    <property type="entry name" value="MVD-like_N"/>
    <property type="match status" value="1"/>
</dbReference>
<comment type="caution">
    <text evidence="10">The sequence shown here is derived from an EMBL/GenBank/DDBJ whole genome shotgun (WGS) entry which is preliminary data.</text>
</comment>
<evidence type="ECO:0000256" key="7">
    <source>
        <dbReference type="ARBA" id="ARBA00023239"/>
    </source>
</evidence>
<dbReference type="EMBL" id="JBHTLH010000010">
    <property type="protein sequence ID" value="MFD1124509.1"/>
    <property type="molecule type" value="Genomic_DNA"/>
</dbReference>
<dbReference type="InterPro" id="IPR029765">
    <property type="entry name" value="Mev_diP_decarb"/>
</dbReference>
<reference evidence="11" key="1">
    <citation type="journal article" date="2019" name="Int. J. Syst. Evol. Microbiol.">
        <title>The Global Catalogue of Microorganisms (GCM) 10K type strain sequencing project: providing services to taxonomists for standard genome sequencing and annotation.</title>
        <authorList>
            <consortium name="The Broad Institute Genomics Platform"/>
            <consortium name="The Broad Institute Genome Sequencing Center for Infectious Disease"/>
            <person name="Wu L."/>
            <person name="Ma J."/>
        </authorList>
    </citation>
    <scope>NUCLEOTIDE SEQUENCE [LARGE SCALE GENOMIC DNA]</scope>
    <source>
        <strain evidence="11">CCUG 71848</strain>
    </source>
</reference>
<keyword evidence="5" id="KW-0067">ATP-binding</keyword>
<dbReference type="InterPro" id="IPR041431">
    <property type="entry name" value="Mvd1_C"/>
</dbReference>
<dbReference type="PANTHER" id="PTHR10977">
    <property type="entry name" value="DIPHOSPHOMEVALONATE DECARBOXYLASE"/>
    <property type="match status" value="1"/>
</dbReference>
<dbReference type="InterPro" id="IPR053859">
    <property type="entry name" value="MVD-like_N"/>
</dbReference>
<dbReference type="InterPro" id="IPR005935">
    <property type="entry name" value="Mev_decarb"/>
</dbReference>
<evidence type="ECO:0000259" key="8">
    <source>
        <dbReference type="Pfam" id="PF18376"/>
    </source>
</evidence>
<evidence type="ECO:0000256" key="3">
    <source>
        <dbReference type="ARBA" id="ARBA00022516"/>
    </source>
</evidence>
<dbReference type="PIRSF" id="PIRSF015950">
    <property type="entry name" value="Mev_P_decrbx"/>
    <property type="match status" value="1"/>
</dbReference>
<organism evidence="10 11">
    <name type="scientific">Lentilactobacillus raoultii</name>
    <dbReference type="NCBI Taxonomy" id="1987503"/>
    <lineage>
        <taxon>Bacteria</taxon>
        <taxon>Bacillati</taxon>
        <taxon>Bacillota</taxon>
        <taxon>Bacilli</taxon>
        <taxon>Lactobacillales</taxon>
        <taxon>Lactobacillaceae</taxon>
        <taxon>Lentilactobacillus</taxon>
    </lineage>
</organism>
<dbReference type="PANTHER" id="PTHR10977:SF3">
    <property type="entry name" value="DIPHOSPHOMEVALONATE DECARBOXYLASE"/>
    <property type="match status" value="1"/>
</dbReference>
<dbReference type="SUPFAM" id="SSF55060">
    <property type="entry name" value="GHMP Kinase, C-terminal domain"/>
    <property type="match status" value="1"/>
</dbReference>
<evidence type="ECO:0000256" key="4">
    <source>
        <dbReference type="ARBA" id="ARBA00022741"/>
    </source>
</evidence>
<evidence type="ECO:0000259" key="9">
    <source>
        <dbReference type="Pfam" id="PF22700"/>
    </source>
</evidence>
<evidence type="ECO:0000313" key="11">
    <source>
        <dbReference type="Proteomes" id="UP001597156"/>
    </source>
</evidence>
<comment type="similarity">
    <text evidence="1">Belongs to the diphosphomevalonate decarboxylase family.</text>
</comment>